<dbReference type="EMBL" id="QJKD01000004">
    <property type="protein sequence ID" value="PXX54311.1"/>
    <property type="molecule type" value="Genomic_DNA"/>
</dbReference>
<evidence type="ECO:0000313" key="4">
    <source>
        <dbReference type="Proteomes" id="UP000248057"/>
    </source>
</evidence>
<sequence>MSQTIPGTMSKAAGRASPHKGQSCRSPAAILKNERGDVNYFSTVVFIFIAVLLLAFILNLFSIISTKQELDHCADQMVKQIQLSGGINGETDQLFQFLCSQIEGAENISYSIDASYKSPTPSGMSRAIQLGTPFYITITGRAKLGGFWNFNLVNITVVSRGAGVSEHYWK</sequence>
<dbReference type="Pfam" id="PF14208">
    <property type="entry name" value="DUF4320"/>
    <property type="match status" value="1"/>
</dbReference>
<feature type="transmembrane region" description="Helical" evidence="2">
    <location>
        <begin position="40"/>
        <end position="61"/>
    </location>
</feature>
<keyword evidence="2" id="KW-1133">Transmembrane helix</keyword>
<feature type="region of interest" description="Disordered" evidence="1">
    <location>
        <begin position="1"/>
        <end position="23"/>
    </location>
</feature>
<dbReference type="AlphaFoldDB" id="A0A2V3Y6Q5"/>
<dbReference type="InterPro" id="IPR025469">
    <property type="entry name" value="DUF4320"/>
</dbReference>
<protein>
    <submittedName>
        <fullName evidence="3">Uncharacterized protein DUF4320</fullName>
    </submittedName>
</protein>
<comment type="caution">
    <text evidence="3">The sequence shown here is derived from an EMBL/GenBank/DDBJ whole genome shotgun (WGS) entry which is preliminary data.</text>
</comment>
<evidence type="ECO:0000313" key="3">
    <source>
        <dbReference type="EMBL" id="PXX54311.1"/>
    </source>
</evidence>
<evidence type="ECO:0000256" key="1">
    <source>
        <dbReference type="SAM" id="MobiDB-lite"/>
    </source>
</evidence>
<organism evidence="3 4">
    <name type="scientific">Hungatella effluvii</name>
    <dbReference type="NCBI Taxonomy" id="1096246"/>
    <lineage>
        <taxon>Bacteria</taxon>
        <taxon>Bacillati</taxon>
        <taxon>Bacillota</taxon>
        <taxon>Clostridia</taxon>
        <taxon>Lachnospirales</taxon>
        <taxon>Lachnospiraceae</taxon>
        <taxon>Hungatella</taxon>
    </lineage>
</organism>
<gene>
    <name evidence="3" type="ORF">DFR60_104136</name>
</gene>
<reference evidence="3 4" key="1">
    <citation type="submission" date="2018-05" db="EMBL/GenBank/DDBJ databases">
        <title>Genomic Encyclopedia of Type Strains, Phase IV (KMG-IV): sequencing the most valuable type-strain genomes for metagenomic binning, comparative biology and taxonomic classification.</title>
        <authorList>
            <person name="Goeker M."/>
        </authorList>
    </citation>
    <scope>NUCLEOTIDE SEQUENCE [LARGE SCALE GENOMIC DNA]</scope>
    <source>
        <strain evidence="3 4">DSM 24995</strain>
    </source>
</reference>
<proteinExistence type="predicted"/>
<keyword evidence="2" id="KW-0472">Membrane</keyword>
<dbReference type="RefSeq" id="WP_243005018.1">
    <property type="nucleotide sequence ID" value="NZ_QJKD01000004.1"/>
</dbReference>
<name>A0A2V3Y6Q5_9FIRM</name>
<keyword evidence="4" id="KW-1185">Reference proteome</keyword>
<keyword evidence="2" id="KW-0812">Transmembrane</keyword>
<dbReference type="Proteomes" id="UP000248057">
    <property type="component" value="Unassembled WGS sequence"/>
</dbReference>
<accession>A0A2V3Y6Q5</accession>
<dbReference type="GeneID" id="86061160"/>
<evidence type="ECO:0000256" key="2">
    <source>
        <dbReference type="SAM" id="Phobius"/>
    </source>
</evidence>